<name>A0ABV0ZXQ2_9TELE</name>
<keyword evidence="3" id="KW-1185">Reference proteome</keyword>
<dbReference type="Proteomes" id="UP001469553">
    <property type="component" value="Unassembled WGS sequence"/>
</dbReference>
<evidence type="ECO:0000256" key="1">
    <source>
        <dbReference type="SAM" id="MobiDB-lite"/>
    </source>
</evidence>
<gene>
    <name evidence="2" type="ORF">AMECASPLE_015494</name>
</gene>
<evidence type="ECO:0000313" key="2">
    <source>
        <dbReference type="EMBL" id="MEQ2311038.1"/>
    </source>
</evidence>
<feature type="region of interest" description="Disordered" evidence="1">
    <location>
        <begin position="57"/>
        <end position="78"/>
    </location>
</feature>
<protein>
    <submittedName>
        <fullName evidence="2">Uncharacterized protein</fullName>
    </submittedName>
</protein>
<organism evidence="2 3">
    <name type="scientific">Ameca splendens</name>
    <dbReference type="NCBI Taxonomy" id="208324"/>
    <lineage>
        <taxon>Eukaryota</taxon>
        <taxon>Metazoa</taxon>
        <taxon>Chordata</taxon>
        <taxon>Craniata</taxon>
        <taxon>Vertebrata</taxon>
        <taxon>Euteleostomi</taxon>
        <taxon>Actinopterygii</taxon>
        <taxon>Neopterygii</taxon>
        <taxon>Teleostei</taxon>
        <taxon>Neoteleostei</taxon>
        <taxon>Acanthomorphata</taxon>
        <taxon>Ovalentaria</taxon>
        <taxon>Atherinomorphae</taxon>
        <taxon>Cyprinodontiformes</taxon>
        <taxon>Goodeidae</taxon>
        <taxon>Ameca</taxon>
    </lineage>
</organism>
<feature type="non-terminal residue" evidence="2">
    <location>
        <position position="1"/>
    </location>
</feature>
<dbReference type="EMBL" id="JAHRIP010076328">
    <property type="protein sequence ID" value="MEQ2311038.1"/>
    <property type="molecule type" value="Genomic_DNA"/>
</dbReference>
<sequence length="99" mass="11296">SPGELDRGTQRANVSLLANRHKLFKLDPRVSYMIVCTKLSLQKQTVFQRVPSRDRVEKFSLSEGRTTGPHHRGYSSNVQFNWPGRMTCPTPQLRRLAAS</sequence>
<accession>A0ABV0ZXQ2</accession>
<proteinExistence type="predicted"/>
<comment type="caution">
    <text evidence="2">The sequence shown here is derived from an EMBL/GenBank/DDBJ whole genome shotgun (WGS) entry which is preliminary data.</text>
</comment>
<reference evidence="2 3" key="1">
    <citation type="submission" date="2021-06" db="EMBL/GenBank/DDBJ databases">
        <authorList>
            <person name="Palmer J.M."/>
        </authorList>
    </citation>
    <scope>NUCLEOTIDE SEQUENCE [LARGE SCALE GENOMIC DNA]</scope>
    <source>
        <strain evidence="2 3">AS_MEX2019</strain>
        <tissue evidence="2">Muscle</tissue>
    </source>
</reference>
<evidence type="ECO:0000313" key="3">
    <source>
        <dbReference type="Proteomes" id="UP001469553"/>
    </source>
</evidence>